<feature type="transmembrane region" description="Helical" evidence="2">
    <location>
        <begin position="57"/>
        <end position="79"/>
    </location>
</feature>
<feature type="transmembrane region" description="Helical" evidence="2">
    <location>
        <begin position="131"/>
        <end position="158"/>
    </location>
</feature>
<dbReference type="AlphaFoldDB" id="A0AAW0BKY5"/>
<sequence>MPEDLSVPELLLVTACVQLFLYGKHTQRLKRCNVALFSVDMILLKRRKTQRNVCREFTTILLFTLITIEAILNTIQAVATMRMATTGQAIDGINLRVCHIVNLVTLQLVVATSYTILAYRCYFIWNRSFKAIALPTLMMLAELLQIAQCFILFILVLFCTRQAPNAWDQLASNEGYETLERKKNYDVAAALASMVADTLLTVLIAGKIWWSSRELLILRQRKTRSQQLYGRIVAIILESGMIVPVITILLVVYTAQSNGQALSIVTTLVAQVYALAPLLIMVRIGLGMSIETEKLATLSTGVLSQDLEFRAAVSDPTDISRGPEVHITTSLNDPRGDERNCGAKPSINEMRS</sequence>
<comment type="caution">
    <text evidence="3">The sequence shown here is derived from an EMBL/GenBank/DDBJ whole genome shotgun (WGS) entry which is preliminary data.</text>
</comment>
<feature type="region of interest" description="Disordered" evidence="1">
    <location>
        <begin position="323"/>
        <end position="352"/>
    </location>
</feature>
<evidence type="ECO:0000313" key="3">
    <source>
        <dbReference type="EMBL" id="KAK7026820.1"/>
    </source>
</evidence>
<reference evidence="3 4" key="1">
    <citation type="submission" date="2024-01" db="EMBL/GenBank/DDBJ databases">
        <title>A draft genome for a cacao thread blight-causing isolate of Paramarasmius palmivorus.</title>
        <authorList>
            <person name="Baruah I.K."/>
            <person name="Bukari Y."/>
            <person name="Amoako-Attah I."/>
            <person name="Meinhardt L.W."/>
            <person name="Bailey B.A."/>
            <person name="Cohen S.P."/>
        </authorList>
    </citation>
    <scope>NUCLEOTIDE SEQUENCE [LARGE SCALE GENOMIC DNA]</scope>
    <source>
        <strain evidence="3 4">GH-12</strain>
    </source>
</reference>
<keyword evidence="4" id="KW-1185">Reference proteome</keyword>
<evidence type="ECO:0000256" key="1">
    <source>
        <dbReference type="SAM" id="MobiDB-lite"/>
    </source>
</evidence>
<gene>
    <name evidence="3" type="ORF">VNI00_015478</name>
</gene>
<evidence type="ECO:0000313" key="4">
    <source>
        <dbReference type="Proteomes" id="UP001383192"/>
    </source>
</evidence>
<organism evidence="3 4">
    <name type="scientific">Paramarasmius palmivorus</name>
    <dbReference type="NCBI Taxonomy" id="297713"/>
    <lineage>
        <taxon>Eukaryota</taxon>
        <taxon>Fungi</taxon>
        <taxon>Dikarya</taxon>
        <taxon>Basidiomycota</taxon>
        <taxon>Agaricomycotina</taxon>
        <taxon>Agaricomycetes</taxon>
        <taxon>Agaricomycetidae</taxon>
        <taxon>Agaricales</taxon>
        <taxon>Marasmiineae</taxon>
        <taxon>Marasmiaceae</taxon>
        <taxon>Paramarasmius</taxon>
    </lineage>
</organism>
<dbReference type="Proteomes" id="UP001383192">
    <property type="component" value="Unassembled WGS sequence"/>
</dbReference>
<keyword evidence="2" id="KW-1133">Transmembrane helix</keyword>
<evidence type="ECO:0000256" key="2">
    <source>
        <dbReference type="SAM" id="Phobius"/>
    </source>
</evidence>
<keyword evidence="2" id="KW-0812">Transmembrane</keyword>
<name>A0AAW0BKY5_9AGAR</name>
<proteinExistence type="predicted"/>
<feature type="transmembrane region" description="Helical" evidence="2">
    <location>
        <begin position="187"/>
        <end position="210"/>
    </location>
</feature>
<feature type="transmembrane region" description="Helical" evidence="2">
    <location>
        <begin position="99"/>
        <end position="119"/>
    </location>
</feature>
<dbReference type="EMBL" id="JAYKXP010000100">
    <property type="protein sequence ID" value="KAK7026820.1"/>
    <property type="molecule type" value="Genomic_DNA"/>
</dbReference>
<protein>
    <submittedName>
        <fullName evidence="3">Uncharacterized protein</fullName>
    </submittedName>
</protein>
<feature type="transmembrane region" description="Helical" evidence="2">
    <location>
        <begin position="6"/>
        <end position="23"/>
    </location>
</feature>
<feature type="transmembrane region" description="Helical" evidence="2">
    <location>
        <begin position="261"/>
        <end position="282"/>
    </location>
</feature>
<keyword evidence="2" id="KW-0472">Membrane</keyword>
<feature type="transmembrane region" description="Helical" evidence="2">
    <location>
        <begin position="231"/>
        <end position="255"/>
    </location>
</feature>
<accession>A0AAW0BKY5</accession>